<name>A0ABR6YB74_9BURK</name>
<dbReference type="EMBL" id="JACOGA010000006">
    <property type="protein sequence ID" value="MBC3873399.1"/>
    <property type="molecule type" value="Genomic_DNA"/>
</dbReference>
<dbReference type="NCBIfam" id="NF003013">
    <property type="entry name" value="PRK03846.1"/>
    <property type="match status" value="1"/>
</dbReference>
<sequence>MSVLSTHTGSAALTWWMTGLSGAGKSTLAQAWAQQLRQLNHPVCILDGDELRSGLSQDLGFSPEDREEQMRRVAEIAKILNQSGICCIVALISPTLHGRNKAREIIGAARMREVYLSTPLEICQQRDVKGLYQQARQQPGLQLTGVRAPYQAPINPDFSIDTSVLTLEQALAQLMTSLP</sequence>
<gene>
    <name evidence="8" type="primary">cysC</name>
    <name evidence="8" type="ORF">H8K55_07370</name>
</gene>
<keyword evidence="3 6" id="KW-0808">Transferase</keyword>
<organism evidence="8 9">
    <name type="scientific">Undibacterium flavidum</name>
    <dbReference type="NCBI Taxonomy" id="2762297"/>
    <lineage>
        <taxon>Bacteria</taxon>
        <taxon>Pseudomonadati</taxon>
        <taxon>Pseudomonadota</taxon>
        <taxon>Betaproteobacteria</taxon>
        <taxon>Burkholderiales</taxon>
        <taxon>Oxalobacteraceae</taxon>
        <taxon>Undibacterium</taxon>
    </lineage>
</organism>
<dbReference type="InterPro" id="IPR050512">
    <property type="entry name" value="Sulf_AdTrans/APS_kinase"/>
</dbReference>
<comment type="pathway">
    <text evidence="6">Sulfur metabolism; hydrogen sulfide biosynthesis; sulfite from sulfate: step 2/3.</text>
</comment>
<dbReference type="RefSeq" id="WP_186941442.1">
    <property type="nucleotide sequence ID" value="NZ_JACOGA010000006.1"/>
</dbReference>
<comment type="caution">
    <text evidence="8">The sequence shown here is derived from an EMBL/GenBank/DDBJ whole genome shotgun (WGS) entry which is preliminary data.</text>
</comment>
<evidence type="ECO:0000313" key="8">
    <source>
        <dbReference type="EMBL" id="MBC3873399.1"/>
    </source>
</evidence>
<dbReference type="InterPro" id="IPR002891">
    <property type="entry name" value="APS"/>
</dbReference>
<protein>
    <recommendedName>
        <fullName evidence="2 6">Adenylyl-sulfate kinase</fullName>
        <ecNumber evidence="2 6">2.7.1.25</ecNumber>
    </recommendedName>
</protein>
<dbReference type="NCBIfam" id="TIGR00455">
    <property type="entry name" value="apsK"/>
    <property type="match status" value="1"/>
</dbReference>
<reference evidence="8 9" key="1">
    <citation type="submission" date="2020-08" db="EMBL/GenBank/DDBJ databases">
        <title>Novel species isolated from subtropical streams in China.</title>
        <authorList>
            <person name="Lu H."/>
        </authorList>
    </citation>
    <scope>NUCLEOTIDE SEQUENCE [LARGE SCALE GENOMIC DNA]</scope>
    <source>
        <strain evidence="8 9">LX15W</strain>
    </source>
</reference>
<evidence type="ECO:0000256" key="4">
    <source>
        <dbReference type="ARBA" id="ARBA00022741"/>
    </source>
</evidence>
<dbReference type="GO" id="GO:0004020">
    <property type="term" value="F:adenylylsulfate kinase activity"/>
    <property type="evidence" value="ECO:0007669"/>
    <property type="project" value="UniProtKB-EC"/>
</dbReference>
<comment type="catalytic activity">
    <reaction evidence="1 6">
        <text>adenosine 5'-phosphosulfate + ATP = 3'-phosphoadenylyl sulfate + ADP + H(+)</text>
        <dbReference type="Rhea" id="RHEA:24152"/>
        <dbReference type="ChEBI" id="CHEBI:15378"/>
        <dbReference type="ChEBI" id="CHEBI:30616"/>
        <dbReference type="ChEBI" id="CHEBI:58243"/>
        <dbReference type="ChEBI" id="CHEBI:58339"/>
        <dbReference type="ChEBI" id="CHEBI:456216"/>
        <dbReference type="EC" id="2.7.1.25"/>
    </reaction>
</comment>
<evidence type="ECO:0000256" key="3">
    <source>
        <dbReference type="ARBA" id="ARBA00022679"/>
    </source>
</evidence>
<dbReference type="PANTHER" id="PTHR42700:SF1">
    <property type="entry name" value="SULFATE ADENYLYLTRANSFERASE"/>
    <property type="match status" value="1"/>
</dbReference>
<keyword evidence="5 6" id="KW-0067">ATP-binding</keyword>
<comment type="function">
    <text evidence="6">Catalyzes the synthesis of activated sulfate.</text>
</comment>
<dbReference type="Proteomes" id="UP000624279">
    <property type="component" value="Unassembled WGS sequence"/>
</dbReference>
<comment type="similarity">
    <text evidence="6">Belongs to the APS kinase family.</text>
</comment>
<dbReference type="InterPro" id="IPR027417">
    <property type="entry name" value="P-loop_NTPase"/>
</dbReference>
<dbReference type="PANTHER" id="PTHR42700">
    <property type="entry name" value="SULFATE ADENYLYLTRANSFERASE"/>
    <property type="match status" value="1"/>
</dbReference>
<dbReference type="Gene3D" id="3.40.50.300">
    <property type="entry name" value="P-loop containing nucleotide triphosphate hydrolases"/>
    <property type="match status" value="1"/>
</dbReference>
<feature type="domain" description="APS kinase" evidence="7">
    <location>
        <begin position="13"/>
        <end position="161"/>
    </location>
</feature>
<keyword evidence="4 6" id="KW-0547">Nucleotide-binding</keyword>
<accession>A0ABR6YB74</accession>
<dbReference type="EC" id="2.7.1.25" evidence="2 6"/>
<dbReference type="SUPFAM" id="SSF52540">
    <property type="entry name" value="P-loop containing nucleoside triphosphate hydrolases"/>
    <property type="match status" value="1"/>
</dbReference>
<evidence type="ECO:0000256" key="2">
    <source>
        <dbReference type="ARBA" id="ARBA00012121"/>
    </source>
</evidence>
<evidence type="ECO:0000259" key="7">
    <source>
        <dbReference type="Pfam" id="PF01583"/>
    </source>
</evidence>
<evidence type="ECO:0000256" key="1">
    <source>
        <dbReference type="ARBA" id="ARBA00001823"/>
    </source>
</evidence>
<keyword evidence="6 8" id="KW-0418">Kinase</keyword>
<keyword evidence="9" id="KW-1185">Reference proteome</keyword>
<proteinExistence type="inferred from homology"/>
<dbReference type="InterPro" id="IPR059117">
    <property type="entry name" value="APS_kinase_dom"/>
</dbReference>
<evidence type="ECO:0000313" key="9">
    <source>
        <dbReference type="Proteomes" id="UP000624279"/>
    </source>
</evidence>
<evidence type="ECO:0000256" key="6">
    <source>
        <dbReference type="RuleBase" id="RU004347"/>
    </source>
</evidence>
<dbReference type="Pfam" id="PF01583">
    <property type="entry name" value="APS_kinase"/>
    <property type="match status" value="1"/>
</dbReference>
<dbReference type="CDD" id="cd02027">
    <property type="entry name" value="APSK"/>
    <property type="match status" value="1"/>
</dbReference>
<evidence type="ECO:0000256" key="5">
    <source>
        <dbReference type="ARBA" id="ARBA00022840"/>
    </source>
</evidence>